<dbReference type="AlphaFoldDB" id="A0AAD7D7S8"/>
<evidence type="ECO:0000313" key="2">
    <source>
        <dbReference type="Proteomes" id="UP001221757"/>
    </source>
</evidence>
<name>A0AAD7D7S8_MYCRO</name>
<protein>
    <recommendedName>
        <fullName evidence="3">Beta-lactamase-related domain-containing protein</fullName>
    </recommendedName>
</protein>
<evidence type="ECO:0008006" key="3">
    <source>
        <dbReference type="Google" id="ProtNLM"/>
    </source>
</evidence>
<sequence>MSILIPTASLKPTKMSFLAAARGERLRWDTKIKNVLSEWGLMDEEMQNGVMIQDMLSHRTGMPRHDFSGFARKGDVSEMISVSATVGGAERTRPGDEKMWAGAAGVLTSSRDLATWVSMLLNKGRHPTTIGLDKRYVAKWVDCSLRKPFVTLIPTQQEKPVDSSAEFYVVFTPVSSSSERCHWDIPAAAVVPHLKLVARVNEARRKPAPDCFITPFVVSAVPETVDACAKKQGLNGRWSQSGDLNRIKAGERRGGSIIKTNLPRPSPLQAAELRNDVQGIQHIKSNTTVIGMEGWSTDLVKADEGSSTLVALWIVYQICDTRNGRFRGLLLQKSVSSRELTDLSRDKKILFTIEPSVLENGW</sequence>
<gene>
    <name evidence="1" type="ORF">B0H17DRAFT_1137773</name>
</gene>
<dbReference type="Proteomes" id="UP001221757">
    <property type="component" value="Unassembled WGS sequence"/>
</dbReference>
<dbReference type="InterPro" id="IPR012338">
    <property type="entry name" value="Beta-lactam/transpept-like"/>
</dbReference>
<accession>A0AAD7D7S8</accession>
<organism evidence="1 2">
    <name type="scientific">Mycena rosella</name>
    <name type="common">Pink bonnet</name>
    <name type="synonym">Agaricus rosellus</name>
    <dbReference type="NCBI Taxonomy" id="1033263"/>
    <lineage>
        <taxon>Eukaryota</taxon>
        <taxon>Fungi</taxon>
        <taxon>Dikarya</taxon>
        <taxon>Basidiomycota</taxon>
        <taxon>Agaricomycotina</taxon>
        <taxon>Agaricomycetes</taxon>
        <taxon>Agaricomycetidae</taxon>
        <taxon>Agaricales</taxon>
        <taxon>Marasmiineae</taxon>
        <taxon>Mycenaceae</taxon>
        <taxon>Mycena</taxon>
    </lineage>
</organism>
<dbReference type="SUPFAM" id="SSF56601">
    <property type="entry name" value="beta-lactamase/transpeptidase-like"/>
    <property type="match status" value="1"/>
</dbReference>
<dbReference type="Gene3D" id="3.40.710.10">
    <property type="entry name" value="DD-peptidase/beta-lactamase superfamily"/>
    <property type="match status" value="1"/>
</dbReference>
<comment type="caution">
    <text evidence="1">The sequence shown here is derived from an EMBL/GenBank/DDBJ whole genome shotgun (WGS) entry which is preliminary data.</text>
</comment>
<proteinExistence type="predicted"/>
<dbReference type="EMBL" id="JARKIE010000108">
    <property type="protein sequence ID" value="KAJ7683455.1"/>
    <property type="molecule type" value="Genomic_DNA"/>
</dbReference>
<reference evidence="1" key="1">
    <citation type="submission" date="2023-03" db="EMBL/GenBank/DDBJ databases">
        <title>Massive genome expansion in bonnet fungi (Mycena s.s.) driven by repeated elements and novel gene families across ecological guilds.</title>
        <authorList>
            <consortium name="Lawrence Berkeley National Laboratory"/>
            <person name="Harder C.B."/>
            <person name="Miyauchi S."/>
            <person name="Viragh M."/>
            <person name="Kuo A."/>
            <person name="Thoen E."/>
            <person name="Andreopoulos B."/>
            <person name="Lu D."/>
            <person name="Skrede I."/>
            <person name="Drula E."/>
            <person name="Henrissat B."/>
            <person name="Morin E."/>
            <person name="Kohler A."/>
            <person name="Barry K."/>
            <person name="LaButti K."/>
            <person name="Morin E."/>
            <person name="Salamov A."/>
            <person name="Lipzen A."/>
            <person name="Mereny Z."/>
            <person name="Hegedus B."/>
            <person name="Baldrian P."/>
            <person name="Stursova M."/>
            <person name="Weitz H."/>
            <person name="Taylor A."/>
            <person name="Grigoriev I.V."/>
            <person name="Nagy L.G."/>
            <person name="Martin F."/>
            <person name="Kauserud H."/>
        </authorList>
    </citation>
    <scope>NUCLEOTIDE SEQUENCE</scope>
    <source>
        <strain evidence="1">CBHHK067</strain>
    </source>
</reference>
<keyword evidence="2" id="KW-1185">Reference proteome</keyword>
<evidence type="ECO:0000313" key="1">
    <source>
        <dbReference type="EMBL" id="KAJ7683455.1"/>
    </source>
</evidence>